<proteinExistence type="predicted"/>
<accession>A0ABS8G6Y6</accession>
<keyword evidence="3" id="KW-1185">Reference proteome</keyword>
<dbReference type="SUPFAM" id="SSF53850">
    <property type="entry name" value="Periplasmic binding protein-like II"/>
    <property type="match status" value="1"/>
</dbReference>
<reference evidence="2 3" key="1">
    <citation type="submission" date="2021-10" db="EMBL/GenBank/DDBJ databases">
        <title>Draft genome of Aestuariibacter halophilus JC2043.</title>
        <authorList>
            <person name="Emsley S.A."/>
            <person name="Pfannmuller K.M."/>
            <person name="Ushijima B."/>
            <person name="Saw J.H."/>
            <person name="Videau P."/>
        </authorList>
    </citation>
    <scope>NUCLEOTIDE SEQUENCE [LARGE SCALE GENOMIC DNA]</scope>
    <source>
        <strain evidence="2 3">JC2043</strain>
    </source>
</reference>
<dbReference type="RefSeq" id="WP_229159526.1">
    <property type="nucleotide sequence ID" value="NZ_JAJEWP010000002.1"/>
</dbReference>
<keyword evidence="1" id="KW-0732">Signal</keyword>
<dbReference type="NCBIfam" id="TIGR02285">
    <property type="entry name" value="TIGR02285 family protein"/>
    <property type="match status" value="1"/>
</dbReference>
<sequence>MKQYIWPLLITFMLSSLPDSADASDLKTIYWQTYHRPPGIIVSGEQGQLGFIQQAMKLIQDELPDYEHVVVHTTLARALQDMRLGKQTCHPSLFRRPEREAYMYFSHATQISPTNRVVVTDETLHALGEGTASVSLTALLAKPEWLLGVIGGRSYGSEIDQLLAEHGEPSRIIPIQSESLDVVFRMLALGRIQYTLAYPFEGRYFNQHNPYQARLKMLPIDGLQPYELGHVACSRTVWGAKVISDINRVVMTIKFTDRYLQAMTAYWQEEQALPQFQDYYHNTFLRH</sequence>
<dbReference type="Proteomes" id="UP001520878">
    <property type="component" value="Unassembled WGS sequence"/>
</dbReference>
<dbReference type="InterPro" id="IPR011972">
    <property type="entry name" value="CHP02285"/>
</dbReference>
<protein>
    <submittedName>
        <fullName evidence="2">TIGR02285 family protein</fullName>
    </submittedName>
</protein>
<feature type="chain" id="PRO_5045365344" evidence="1">
    <location>
        <begin position="24"/>
        <end position="287"/>
    </location>
</feature>
<dbReference type="EMBL" id="JAJEWP010000002">
    <property type="protein sequence ID" value="MCC2616352.1"/>
    <property type="molecule type" value="Genomic_DNA"/>
</dbReference>
<evidence type="ECO:0000256" key="1">
    <source>
        <dbReference type="SAM" id="SignalP"/>
    </source>
</evidence>
<evidence type="ECO:0000313" key="3">
    <source>
        <dbReference type="Proteomes" id="UP001520878"/>
    </source>
</evidence>
<comment type="caution">
    <text evidence="2">The sequence shown here is derived from an EMBL/GenBank/DDBJ whole genome shotgun (WGS) entry which is preliminary data.</text>
</comment>
<name>A0ABS8G6Y6_9ALTE</name>
<gene>
    <name evidence="2" type="ORF">LJ739_08880</name>
</gene>
<evidence type="ECO:0000313" key="2">
    <source>
        <dbReference type="EMBL" id="MCC2616352.1"/>
    </source>
</evidence>
<feature type="signal peptide" evidence="1">
    <location>
        <begin position="1"/>
        <end position="23"/>
    </location>
</feature>
<organism evidence="2 3">
    <name type="scientific">Fluctibacter halophilus</name>
    <dbReference type="NCBI Taxonomy" id="226011"/>
    <lineage>
        <taxon>Bacteria</taxon>
        <taxon>Pseudomonadati</taxon>
        <taxon>Pseudomonadota</taxon>
        <taxon>Gammaproteobacteria</taxon>
        <taxon>Alteromonadales</taxon>
        <taxon>Alteromonadaceae</taxon>
        <taxon>Fluctibacter</taxon>
    </lineage>
</organism>